<dbReference type="OrthoDB" id="2163089at2759"/>
<keyword evidence="4" id="KW-1185">Reference proteome</keyword>
<dbReference type="InterPro" id="IPR002110">
    <property type="entry name" value="Ankyrin_rpt"/>
</dbReference>
<dbReference type="PANTHER" id="PTHR24123:SF33">
    <property type="entry name" value="PROTEIN HOS4"/>
    <property type="match status" value="1"/>
</dbReference>
<dbReference type="Gene3D" id="1.25.40.20">
    <property type="entry name" value="Ankyrin repeat-containing domain"/>
    <property type="match status" value="1"/>
</dbReference>
<proteinExistence type="predicted"/>
<dbReference type="STRING" id="1890364.A0A2P6NV55"/>
<dbReference type="InterPro" id="IPR036770">
    <property type="entry name" value="Ankyrin_rpt-contain_sf"/>
</dbReference>
<evidence type="ECO:0000313" key="3">
    <source>
        <dbReference type="EMBL" id="PRP87810.1"/>
    </source>
</evidence>
<dbReference type="InParanoid" id="A0A2P6NV55"/>
<dbReference type="Proteomes" id="UP000241769">
    <property type="component" value="Unassembled WGS sequence"/>
</dbReference>
<gene>
    <name evidence="3" type="ORF">PROFUN_04284</name>
</gene>
<dbReference type="SUPFAM" id="SSF48403">
    <property type="entry name" value="Ankyrin repeat"/>
    <property type="match status" value="1"/>
</dbReference>
<name>A0A2P6NV55_9EUKA</name>
<dbReference type="EMBL" id="MDYQ01000017">
    <property type="protein sequence ID" value="PRP87810.1"/>
    <property type="molecule type" value="Genomic_DNA"/>
</dbReference>
<accession>A0A2P6NV55</accession>
<dbReference type="AlphaFoldDB" id="A0A2P6NV55"/>
<dbReference type="PANTHER" id="PTHR24123">
    <property type="entry name" value="ANKYRIN REPEAT-CONTAINING"/>
    <property type="match status" value="1"/>
</dbReference>
<reference evidence="3 4" key="1">
    <citation type="journal article" date="2018" name="Genome Biol. Evol.">
        <title>Multiple Roots of Fruiting Body Formation in Amoebozoa.</title>
        <authorList>
            <person name="Hillmann F."/>
            <person name="Forbes G."/>
            <person name="Novohradska S."/>
            <person name="Ferling I."/>
            <person name="Riege K."/>
            <person name="Groth M."/>
            <person name="Westermann M."/>
            <person name="Marz M."/>
            <person name="Spaller T."/>
            <person name="Winckler T."/>
            <person name="Schaap P."/>
            <person name="Glockner G."/>
        </authorList>
    </citation>
    <scope>NUCLEOTIDE SEQUENCE [LARGE SCALE GENOMIC DNA]</scope>
    <source>
        <strain evidence="3 4">Jena</strain>
    </source>
</reference>
<organism evidence="3 4">
    <name type="scientific">Planoprotostelium fungivorum</name>
    <dbReference type="NCBI Taxonomy" id="1890364"/>
    <lineage>
        <taxon>Eukaryota</taxon>
        <taxon>Amoebozoa</taxon>
        <taxon>Evosea</taxon>
        <taxon>Variosea</taxon>
        <taxon>Cavosteliida</taxon>
        <taxon>Cavosteliaceae</taxon>
        <taxon>Planoprotostelium</taxon>
    </lineage>
</organism>
<sequence>MSNGIISNQDVTRVILQRFAILRLTCKLWKGIVDSLTDWLINDDLLLAVRGRVESLRLLLAHDSRVDPSAHDNYAIRWSAKKGHNETVDIQLLLTDSRVNPSVQDNYAIRSASNEDNEAIRGAANEGHREAIQLLLTDPPVDPSAQDNEAIIRAARKGHTEVLRLLMSDSRVDPSAQDNEAIRGAAIEGHRQVIQLLLTDPPVDPSIDSNIARLLSSDPCVDATERPPKIVRLERLL</sequence>
<comment type="caution">
    <text evidence="3">The sequence shown here is derived from an EMBL/GenBank/DDBJ whole genome shotgun (WGS) entry which is preliminary data.</text>
</comment>
<evidence type="ECO:0000256" key="1">
    <source>
        <dbReference type="ARBA" id="ARBA00022737"/>
    </source>
</evidence>
<dbReference type="Pfam" id="PF12796">
    <property type="entry name" value="Ank_2"/>
    <property type="match status" value="1"/>
</dbReference>
<evidence type="ECO:0000313" key="4">
    <source>
        <dbReference type="Proteomes" id="UP000241769"/>
    </source>
</evidence>
<keyword evidence="2" id="KW-0040">ANK repeat</keyword>
<evidence type="ECO:0000256" key="2">
    <source>
        <dbReference type="ARBA" id="ARBA00023043"/>
    </source>
</evidence>
<dbReference type="InterPro" id="IPR051165">
    <property type="entry name" value="Multifunctional_ANK_Repeat"/>
</dbReference>
<keyword evidence="1" id="KW-0677">Repeat</keyword>
<protein>
    <submittedName>
        <fullName evidence="3">Putative ankyrin repeat protein</fullName>
    </submittedName>
</protein>